<gene>
    <name evidence="1" type="ORF">AADV58_16930</name>
</gene>
<evidence type="ECO:0000313" key="2">
    <source>
        <dbReference type="Proteomes" id="UP001479520"/>
    </source>
</evidence>
<dbReference type="EMBL" id="CP151407">
    <property type="protein sequence ID" value="WZJ23441.1"/>
    <property type="molecule type" value="Genomic_DNA"/>
</dbReference>
<reference evidence="1 2" key="1">
    <citation type="submission" date="2024-04" db="EMBL/GenBank/DDBJ databases">
        <title>Dissimilatory iodate-reducing microorganisms contribute to the enrichment of iodine in groundwater.</title>
        <authorList>
            <person name="Jiang Z."/>
        </authorList>
    </citation>
    <scope>NUCLEOTIDE SEQUENCE [LARGE SCALE GENOMIC DNA]</scope>
    <source>
        <strain evidence="1 2">NCP973</strain>
        <plasmid evidence="1 2">unnamed1</plasmid>
    </source>
</reference>
<proteinExistence type="predicted"/>
<accession>A0ABZ2XLF4</accession>
<organism evidence="1 2">
    <name type="scientific">Azonexus hydrophilus</name>
    <dbReference type="NCBI Taxonomy" id="418702"/>
    <lineage>
        <taxon>Bacteria</taxon>
        <taxon>Pseudomonadati</taxon>
        <taxon>Pseudomonadota</taxon>
        <taxon>Betaproteobacteria</taxon>
        <taxon>Rhodocyclales</taxon>
        <taxon>Azonexaceae</taxon>
        <taxon>Azonexus</taxon>
    </lineage>
</organism>
<keyword evidence="2" id="KW-1185">Reference proteome</keyword>
<keyword evidence="1" id="KW-0614">Plasmid</keyword>
<dbReference type="RefSeq" id="WP_341744772.1">
    <property type="nucleotide sequence ID" value="NZ_CP151407.1"/>
</dbReference>
<protein>
    <submittedName>
        <fullName evidence="1">Uncharacterized protein</fullName>
    </submittedName>
</protein>
<name>A0ABZ2XLF4_9RHOO</name>
<evidence type="ECO:0000313" key="1">
    <source>
        <dbReference type="EMBL" id="WZJ23441.1"/>
    </source>
</evidence>
<dbReference type="Proteomes" id="UP001479520">
    <property type="component" value="Plasmid unnamed1"/>
</dbReference>
<sequence length="71" mass="7519">MMVSLDDGVTWQISSGVRVMFHDANESEDGVLDLLVNITPEGVILDLADQGSGEVLQTAACPLESLVAMTN</sequence>
<geneLocation type="plasmid" evidence="1 2">
    <name>unnamed1</name>
</geneLocation>